<evidence type="ECO:0000256" key="6">
    <source>
        <dbReference type="ARBA" id="ARBA00022833"/>
    </source>
</evidence>
<accession>A1ZWL0</accession>
<sequence>MTAQQTPVRCVPHSSSPDFEQWLQRKITNPINKRTTAEVVTIPVVVHVVHNGEPVGEGTNISQAQIVSQIRILNEDFRKKLNTNGYNTHPAGADIEVEFQLAIQSPEGIPTDGIVRVKGNKSVWDTPDDQTLKALSYWNSANYLNIWVCDLDGFLGYAQFPETDVVGIPQNGTTKNPATDGIVIDYQAFGDTGNVKTPFHLGRTATHEIGHYLGLLHISGDGNCPTDDYCADTPPVNFQTSGCPSPKPLACDGVEAQIENYMDYSDDPCMNLFTEEQKQRMRTVLANSPRRNFKNSPGLQVAVLTPNNASIVTISQTQHSLCTQEIAPKILLRNFGNNELTSLTIKYEVDGGNIQTFEWRGNLASLDTTTVALPDTQVSRTTHELKVYSELPNGNADSQPTNDTKTQTFEVLPLNELPLRYDFTDNTILNTLWQINNPDDSETWQPTTLAVQNQISANDAMLLSYFDYPQTGALDYLISPLLDISNAQSLILSFRVAYAPFKDEDLVSRDGLKVGVTTDCGKTFITAYEKYGDTLATDEAVKENWKPTQDSHWRTEKINLGAWLGNSQLQVAFIGVNAYGNNIYIDDVSLTTTPLSTNPNDFVRIAPNPGQGTDIKANLQLPTVVSTLDWALFDLTGKKVRSGKISKAQFQSFAITNAQDKQGVYVLKISTSDYNVAKRIVLY</sequence>
<evidence type="ECO:0000313" key="10">
    <source>
        <dbReference type="EMBL" id="EAY25250.1"/>
    </source>
</evidence>
<dbReference type="Gene3D" id="2.60.120.200">
    <property type="match status" value="1"/>
</dbReference>
<dbReference type="AlphaFoldDB" id="A1ZWL0"/>
<organism evidence="10 11">
    <name type="scientific">Microscilla marina ATCC 23134</name>
    <dbReference type="NCBI Taxonomy" id="313606"/>
    <lineage>
        <taxon>Bacteria</taxon>
        <taxon>Pseudomonadati</taxon>
        <taxon>Bacteroidota</taxon>
        <taxon>Cytophagia</taxon>
        <taxon>Cytophagales</taxon>
        <taxon>Microscillaceae</taxon>
        <taxon>Microscilla</taxon>
    </lineage>
</organism>
<reference evidence="10 11" key="1">
    <citation type="submission" date="2007-01" db="EMBL/GenBank/DDBJ databases">
        <authorList>
            <person name="Haygood M."/>
            <person name="Podell S."/>
            <person name="Anderson C."/>
            <person name="Hopkinson B."/>
            <person name="Roe K."/>
            <person name="Barbeau K."/>
            <person name="Gaasterland T."/>
            <person name="Ferriera S."/>
            <person name="Johnson J."/>
            <person name="Kravitz S."/>
            <person name="Beeson K."/>
            <person name="Sutton G."/>
            <person name="Rogers Y.-H."/>
            <person name="Friedman R."/>
            <person name="Frazier M."/>
            <person name="Venter J.C."/>
        </authorList>
    </citation>
    <scope>NUCLEOTIDE SEQUENCE [LARGE SCALE GENOMIC DNA]</scope>
    <source>
        <strain evidence="10 11">ATCC 23134</strain>
    </source>
</reference>
<dbReference type="InterPro" id="IPR008754">
    <property type="entry name" value="Peptidase_M43"/>
</dbReference>
<feature type="domain" description="Peptidase M43 pregnancy-associated plasma-A" evidence="9">
    <location>
        <begin position="136"/>
        <end position="286"/>
    </location>
</feature>
<evidence type="ECO:0000256" key="7">
    <source>
        <dbReference type="ARBA" id="ARBA00023049"/>
    </source>
</evidence>
<dbReference type="InterPro" id="IPR024079">
    <property type="entry name" value="MetalloPept_cat_dom_sf"/>
</dbReference>
<evidence type="ECO:0000259" key="9">
    <source>
        <dbReference type="Pfam" id="PF05572"/>
    </source>
</evidence>
<keyword evidence="5" id="KW-0378">Hydrolase</keyword>
<keyword evidence="3" id="KW-0479">Metal-binding</keyword>
<dbReference type="GO" id="GO:0046872">
    <property type="term" value="F:metal ion binding"/>
    <property type="evidence" value="ECO:0007669"/>
    <property type="project" value="UniProtKB-KW"/>
</dbReference>
<evidence type="ECO:0000256" key="5">
    <source>
        <dbReference type="ARBA" id="ARBA00022801"/>
    </source>
</evidence>
<dbReference type="GO" id="GO:0006508">
    <property type="term" value="P:proteolysis"/>
    <property type="evidence" value="ECO:0007669"/>
    <property type="project" value="UniProtKB-KW"/>
</dbReference>
<evidence type="ECO:0000256" key="4">
    <source>
        <dbReference type="ARBA" id="ARBA00022729"/>
    </source>
</evidence>
<evidence type="ECO:0000256" key="8">
    <source>
        <dbReference type="ARBA" id="ARBA00023157"/>
    </source>
</evidence>
<evidence type="ECO:0000256" key="1">
    <source>
        <dbReference type="ARBA" id="ARBA00008721"/>
    </source>
</evidence>
<evidence type="ECO:0000313" key="11">
    <source>
        <dbReference type="Proteomes" id="UP000004095"/>
    </source>
</evidence>
<dbReference type="Proteomes" id="UP000004095">
    <property type="component" value="Unassembled WGS sequence"/>
</dbReference>
<gene>
    <name evidence="10" type="ORF">M23134_07987</name>
</gene>
<dbReference type="PANTHER" id="PTHR47466">
    <property type="match status" value="1"/>
</dbReference>
<keyword evidence="8" id="KW-1015">Disulfide bond</keyword>
<comment type="similarity">
    <text evidence="1">Belongs to the peptidase M43B family.</text>
</comment>
<keyword evidence="11" id="KW-1185">Reference proteome</keyword>
<evidence type="ECO:0000256" key="2">
    <source>
        <dbReference type="ARBA" id="ARBA00022670"/>
    </source>
</evidence>
<keyword evidence="6" id="KW-0862">Zinc</keyword>
<comment type="caution">
    <text evidence="10">The sequence shown here is derived from an EMBL/GenBank/DDBJ whole genome shotgun (WGS) entry which is preliminary data.</text>
</comment>
<dbReference type="PANTHER" id="PTHR47466:SF1">
    <property type="entry name" value="METALLOPROTEASE MEP1 (AFU_ORTHOLOGUE AFUA_1G07730)-RELATED"/>
    <property type="match status" value="1"/>
</dbReference>
<dbReference type="SUPFAM" id="SSF55486">
    <property type="entry name" value="Metalloproteases ('zincins'), catalytic domain"/>
    <property type="match status" value="1"/>
</dbReference>
<dbReference type="RefSeq" id="WP_002703223.1">
    <property type="nucleotide sequence ID" value="NZ_AAWS01000052.1"/>
</dbReference>
<protein>
    <recommendedName>
        <fullName evidence="9">Peptidase M43 pregnancy-associated plasma-A domain-containing protein</fullName>
    </recommendedName>
</protein>
<dbReference type="NCBIfam" id="NF038128">
    <property type="entry name" value="choice_anch_J"/>
    <property type="match status" value="1"/>
</dbReference>
<proteinExistence type="inferred from homology"/>
<dbReference type="EMBL" id="AAWS01000052">
    <property type="protein sequence ID" value="EAY25250.1"/>
    <property type="molecule type" value="Genomic_DNA"/>
</dbReference>
<name>A1ZWL0_MICM2</name>
<keyword evidence="4" id="KW-0732">Signal</keyword>
<dbReference type="GO" id="GO:0008237">
    <property type="term" value="F:metallopeptidase activity"/>
    <property type="evidence" value="ECO:0007669"/>
    <property type="project" value="UniProtKB-KW"/>
</dbReference>
<dbReference type="Gene3D" id="3.40.390.10">
    <property type="entry name" value="Collagenase (Catalytic Domain)"/>
    <property type="match status" value="1"/>
</dbReference>
<dbReference type="Pfam" id="PF05572">
    <property type="entry name" value="Peptidase_M43"/>
    <property type="match status" value="1"/>
</dbReference>
<dbReference type="eggNOG" id="COG3291">
    <property type="taxonomic scope" value="Bacteria"/>
</dbReference>
<dbReference type="CDD" id="cd04275">
    <property type="entry name" value="ZnMc_pappalysin_like"/>
    <property type="match status" value="1"/>
</dbReference>
<dbReference type="NCBIfam" id="TIGR04183">
    <property type="entry name" value="Por_Secre_tail"/>
    <property type="match status" value="1"/>
</dbReference>
<keyword evidence="2" id="KW-0645">Protease</keyword>
<evidence type="ECO:0000256" key="3">
    <source>
        <dbReference type="ARBA" id="ARBA00022723"/>
    </source>
</evidence>
<dbReference type="InterPro" id="IPR026444">
    <property type="entry name" value="Secre_tail"/>
</dbReference>
<keyword evidence="7" id="KW-0482">Metalloprotease</keyword>